<keyword evidence="5 6" id="KW-0560">Oxidoreductase</keyword>
<dbReference type="InterPro" id="IPR006091">
    <property type="entry name" value="Acyl-CoA_Oxase/DH_mid-dom"/>
</dbReference>
<evidence type="ECO:0000259" key="8">
    <source>
        <dbReference type="Pfam" id="PF00441"/>
    </source>
</evidence>
<dbReference type="Gene3D" id="1.20.140.10">
    <property type="entry name" value="Butyryl-CoA Dehydrogenase, subunit A, domain 3"/>
    <property type="match status" value="1"/>
</dbReference>
<dbReference type="InterPro" id="IPR006089">
    <property type="entry name" value="Acyl-CoA_DH_CS"/>
</dbReference>
<dbReference type="STRING" id="870242.cpu_12210"/>
<dbReference type="PANTHER" id="PTHR43884">
    <property type="entry name" value="ACYL-COA DEHYDROGENASE"/>
    <property type="match status" value="1"/>
</dbReference>
<feature type="domain" description="Acyl-CoA dehydrogenase/oxidase C-terminal" evidence="8">
    <location>
        <begin position="238"/>
        <end position="379"/>
    </location>
</feature>
<dbReference type="Pfam" id="PF00441">
    <property type="entry name" value="Acyl-CoA_dh_1"/>
    <property type="match status" value="1"/>
</dbReference>
<dbReference type="InterPro" id="IPR013786">
    <property type="entry name" value="AcylCoA_DH/ox_N"/>
</dbReference>
<comment type="caution">
    <text evidence="11">The sequence shown here is derived from an EMBL/GenBank/DDBJ whole genome shotgun (WGS) entry which is preliminary data.</text>
</comment>
<protein>
    <submittedName>
        <fullName evidence="11">Acyl-CoA dehydrogenase</fullName>
    </submittedName>
</protein>
<dbReference type="FunFam" id="1.20.140.10:FF:000001">
    <property type="entry name" value="Acyl-CoA dehydrogenase"/>
    <property type="match status" value="1"/>
</dbReference>
<evidence type="ECO:0000256" key="5">
    <source>
        <dbReference type="ARBA" id="ARBA00023002"/>
    </source>
</evidence>
<proteinExistence type="inferred from homology"/>
<evidence type="ECO:0000313" key="12">
    <source>
        <dbReference type="Proteomes" id="UP000187485"/>
    </source>
</evidence>
<feature type="compositionally biased region" description="Basic and acidic residues" evidence="7">
    <location>
        <begin position="394"/>
        <end position="411"/>
    </location>
</feature>
<dbReference type="GO" id="GO:0003995">
    <property type="term" value="F:acyl-CoA dehydrogenase activity"/>
    <property type="evidence" value="ECO:0007669"/>
    <property type="project" value="InterPro"/>
</dbReference>
<comment type="similarity">
    <text evidence="2 6">Belongs to the acyl-CoA dehydrogenase family.</text>
</comment>
<dbReference type="PROSITE" id="PS00072">
    <property type="entry name" value="ACYL_COA_DH_1"/>
    <property type="match status" value="1"/>
</dbReference>
<dbReference type="Pfam" id="PF02771">
    <property type="entry name" value="Acyl-CoA_dh_N"/>
    <property type="match status" value="1"/>
</dbReference>
<keyword evidence="4 6" id="KW-0274">FAD</keyword>
<dbReference type="SUPFAM" id="SSF47203">
    <property type="entry name" value="Acyl-CoA dehydrogenase C-terminal domain-like"/>
    <property type="match status" value="1"/>
</dbReference>
<dbReference type="InterPro" id="IPR037069">
    <property type="entry name" value="AcylCoA_DH/ox_N_sf"/>
</dbReference>
<name>A0A1L8CUY1_9THEO</name>
<dbReference type="CDD" id="cd00567">
    <property type="entry name" value="ACAD"/>
    <property type="match status" value="1"/>
</dbReference>
<keyword evidence="3 6" id="KW-0285">Flavoprotein</keyword>
<dbReference type="GO" id="GO:0050660">
    <property type="term" value="F:flavin adenine dinucleotide binding"/>
    <property type="evidence" value="ECO:0007669"/>
    <property type="project" value="InterPro"/>
</dbReference>
<evidence type="ECO:0000259" key="10">
    <source>
        <dbReference type="Pfam" id="PF02771"/>
    </source>
</evidence>
<dbReference type="InterPro" id="IPR046373">
    <property type="entry name" value="Acyl-CoA_Oxase/DH_mid-dom_sf"/>
</dbReference>
<dbReference type="OrthoDB" id="9802447at2"/>
<comment type="cofactor">
    <cofactor evidence="1 6">
        <name>FAD</name>
        <dbReference type="ChEBI" id="CHEBI:57692"/>
    </cofactor>
</comment>
<feature type="region of interest" description="Disordered" evidence="7">
    <location>
        <begin position="392"/>
        <end position="411"/>
    </location>
</feature>
<dbReference type="Gene3D" id="1.10.540.10">
    <property type="entry name" value="Acyl-CoA dehydrogenase/oxidase, N-terminal domain"/>
    <property type="match status" value="1"/>
</dbReference>
<sequence>MHEHLYSEVQRKLREEVREFVKWVPRDLLVAMDEDRVQYPREFLVEAGKRNLLGLRFPKKYGGRGLGWQEEYIALEEIGVLGTSLACLYSLVSIVGEAINTFGTEEQKEKYLKPTLAGKMFTAEALTEPRGGSDFFGATTYAKKEGDYYILNGQKRFVVGAEGADYFFVYAKTDPDAPPHKSLSAFIVERGPGVEVGYVYGLLGTRGGGAGRIVFNNVRVLRENLVGKENGAAEIFYQMMVPERMTSAIGAIGLAAGALDIAARYSTRRKAFGRKIREFQGVSFKIAESLTELDAARALTNMTARLIDQGVEPSEQRRLVSEAKKFATEMAWRVTNNAMQVMGGIGYTNIYPIEKMVRDSRILMIWTGTSEIMNLIIQHEYYKKLQEESMAGRNLEKDAREADRKEEKVYE</sequence>
<dbReference type="RefSeq" id="WP_075859184.1">
    <property type="nucleotide sequence ID" value="NZ_BDJK01000018.1"/>
</dbReference>
<dbReference type="InterPro" id="IPR009100">
    <property type="entry name" value="AcylCoA_DH/oxidase_NM_dom_sf"/>
</dbReference>
<evidence type="ECO:0000313" key="11">
    <source>
        <dbReference type="EMBL" id="GAV22711.1"/>
    </source>
</evidence>
<dbReference type="AlphaFoldDB" id="A0A1L8CUY1"/>
<dbReference type="Pfam" id="PF02770">
    <property type="entry name" value="Acyl-CoA_dh_M"/>
    <property type="match status" value="1"/>
</dbReference>
<evidence type="ECO:0000259" key="9">
    <source>
        <dbReference type="Pfam" id="PF02770"/>
    </source>
</evidence>
<dbReference type="Gene3D" id="2.40.110.10">
    <property type="entry name" value="Butyryl-CoA Dehydrogenase, subunit A, domain 2"/>
    <property type="match status" value="1"/>
</dbReference>
<feature type="domain" description="Acyl-CoA dehydrogenase/oxidase N-terminal" evidence="10">
    <location>
        <begin position="7"/>
        <end position="119"/>
    </location>
</feature>
<dbReference type="PANTHER" id="PTHR43884:SF12">
    <property type="entry name" value="ISOVALERYL-COA DEHYDROGENASE, MITOCHONDRIAL-RELATED"/>
    <property type="match status" value="1"/>
</dbReference>
<accession>A0A1L8CUY1</accession>
<dbReference type="InterPro" id="IPR009075">
    <property type="entry name" value="AcylCo_DH/oxidase_C"/>
</dbReference>
<evidence type="ECO:0000256" key="1">
    <source>
        <dbReference type="ARBA" id="ARBA00001974"/>
    </source>
</evidence>
<dbReference type="SUPFAM" id="SSF56645">
    <property type="entry name" value="Acyl-CoA dehydrogenase NM domain-like"/>
    <property type="match status" value="1"/>
</dbReference>
<keyword evidence="12" id="KW-1185">Reference proteome</keyword>
<evidence type="ECO:0000256" key="6">
    <source>
        <dbReference type="RuleBase" id="RU362125"/>
    </source>
</evidence>
<evidence type="ECO:0000256" key="3">
    <source>
        <dbReference type="ARBA" id="ARBA00022630"/>
    </source>
</evidence>
<dbReference type="EMBL" id="BDJK01000018">
    <property type="protein sequence ID" value="GAV22711.1"/>
    <property type="molecule type" value="Genomic_DNA"/>
</dbReference>
<evidence type="ECO:0000256" key="4">
    <source>
        <dbReference type="ARBA" id="ARBA00022827"/>
    </source>
</evidence>
<dbReference type="InterPro" id="IPR036250">
    <property type="entry name" value="AcylCo_DH-like_C"/>
</dbReference>
<dbReference type="Proteomes" id="UP000187485">
    <property type="component" value="Unassembled WGS sequence"/>
</dbReference>
<evidence type="ECO:0000256" key="7">
    <source>
        <dbReference type="SAM" id="MobiDB-lite"/>
    </source>
</evidence>
<feature type="domain" description="Acyl-CoA oxidase/dehydrogenase middle" evidence="9">
    <location>
        <begin position="124"/>
        <end position="218"/>
    </location>
</feature>
<reference evidence="12" key="1">
    <citation type="submission" date="2016-12" db="EMBL/GenBank/DDBJ databases">
        <title>Draft Genome Sequences od Carboxydothermus pertinax and islandicus, Hydrogenogenic Carboxydotrophic Bacteria.</title>
        <authorList>
            <person name="Fukuyama Y."/>
            <person name="Ohmae K."/>
            <person name="Yoneda Y."/>
            <person name="Yoshida T."/>
            <person name="Sako Y."/>
        </authorList>
    </citation>
    <scope>NUCLEOTIDE SEQUENCE [LARGE SCALE GENOMIC DNA]</scope>
    <source>
        <strain evidence="12">Ug1</strain>
    </source>
</reference>
<organism evidence="11 12">
    <name type="scientific">Carboxydothermus pertinax</name>
    <dbReference type="NCBI Taxonomy" id="870242"/>
    <lineage>
        <taxon>Bacteria</taxon>
        <taxon>Bacillati</taxon>
        <taxon>Bacillota</taxon>
        <taxon>Clostridia</taxon>
        <taxon>Thermoanaerobacterales</taxon>
        <taxon>Thermoanaerobacteraceae</taxon>
        <taxon>Carboxydothermus</taxon>
    </lineage>
</organism>
<evidence type="ECO:0000256" key="2">
    <source>
        <dbReference type="ARBA" id="ARBA00009347"/>
    </source>
</evidence>
<gene>
    <name evidence="11" type="ORF">cpu_12210</name>
</gene>